<dbReference type="AlphaFoldDB" id="A0A255H9N0"/>
<accession>A0A255H9N0</accession>
<keyword evidence="1" id="KW-1133">Transmembrane helix</keyword>
<evidence type="ECO:0000256" key="1">
    <source>
        <dbReference type="SAM" id="Phobius"/>
    </source>
</evidence>
<dbReference type="RefSeq" id="WP_094362856.1">
    <property type="nucleotide sequence ID" value="NZ_NMVQ01000004.1"/>
</dbReference>
<gene>
    <name evidence="2" type="ORF">CGZ93_03940</name>
</gene>
<dbReference type="Proteomes" id="UP000216311">
    <property type="component" value="Unassembled WGS sequence"/>
</dbReference>
<protein>
    <submittedName>
        <fullName evidence="2">Uncharacterized protein</fullName>
    </submittedName>
</protein>
<comment type="caution">
    <text evidence="2">The sequence shown here is derived from an EMBL/GenBank/DDBJ whole genome shotgun (WGS) entry which is preliminary data.</text>
</comment>
<evidence type="ECO:0000313" key="2">
    <source>
        <dbReference type="EMBL" id="OYO24267.1"/>
    </source>
</evidence>
<proteinExistence type="predicted"/>
<evidence type="ECO:0000313" key="3">
    <source>
        <dbReference type="Proteomes" id="UP000216311"/>
    </source>
</evidence>
<keyword evidence="1" id="KW-0812">Transmembrane</keyword>
<name>A0A255H9N0_9ACTN</name>
<keyword evidence="1" id="KW-0472">Membrane</keyword>
<dbReference type="EMBL" id="NMVQ01000004">
    <property type="protein sequence ID" value="OYO24267.1"/>
    <property type="molecule type" value="Genomic_DNA"/>
</dbReference>
<feature type="transmembrane region" description="Helical" evidence="1">
    <location>
        <begin position="12"/>
        <end position="34"/>
    </location>
</feature>
<keyword evidence="3" id="KW-1185">Reference proteome</keyword>
<reference evidence="2 3" key="1">
    <citation type="submission" date="2017-07" db="EMBL/GenBank/DDBJ databases">
        <title>Draft whole genome sequences of clinical Proprionibacteriaceae strains.</title>
        <authorList>
            <person name="Bernier A.-M."/>
            <person name="Bernard K."/>
            <person name="Domingo M.-C."/>
        </authorList>
    </citation>
    <scope>NUCLEOTIDE SEQUENCE [LARGE SCALE GENOMIC DNA]</scope>
    <source>
        <strain evidence="2 3">NML 130396</strain>
    </source>
</reference>
<feature type="transmembrane region" description="Helical" evidence="1">
    <location>
        <begin position="54"/>
        <end position="77"/>
    </location>
</feature>
<organism evidence="2 3">
    <name type="scientific">Enemella dayhoffiae</name>
    <dbReference type="NCBI Taxonomy" id="2016507"/>
    <lineage>
        <taxon>Bacteria</taxon>
        <taxon>Bacillati</taxon>
        <taxon>Actinomycetota</taxon>
        <taxon>Actinomycetes</taxon>
        <taxon>Propionibacteriales</taxon>
        <taxon>Propionibacteriaceae</taxon>
        <taxon>Enemella</taxon>
    </lineage>
</organism>
<sequence>MNPPLGGGRITLIVIGSILTGLGTLVLIAAIAVATFSASMAESSGDYETNGIGLLLALGIGVVALVLLVIGVPMLIIPLATHRRQREVIPPTGTYQA</sequence>